<sequence length="44" mass="4893">MKRPAQPPERRTVLSPWRAEGYDTALAISRLLLGQQRTAEVGDG</sequence>
<dbReference type="RefSeq" id="WP_281292399.1">
    <property type="nucleotide sequence ID" value="NZ_VFPG01000001.1"/>
</dbReference>
<name>A0A543FFP5_9NOCA</name>
<organism evidence="1 2">
    <name type="scientific">Nocardia bhagyanarayanae</name>
    <dbReference type="NCBI Taxonomy" id="1215925"/>
    <lineage>
        <taxon>Bacteria</taxon>
        <taxon>Bacillati</taxon>
        <taxon>Actinomycetota</taxon>
        <taxon>Actinomycetes</taxon>
        <taxon>Mycobacteriales</taxon>
        <taxon>Nocardiaceae</taxon>
        <taxon>Nocardia</taxon>
    </lineage>
</organism>
<comment type="caution">
    <text evidence="1">The sequence shown here is derived from an EMBL/GenBank/DDBJ whole genome shotgun (WGS) entry which is preliminary data.</text>
</comment>
<dbReference type="AlphaFoldDB" id="A0A543FFP5"/>
<gene>
    <name evidence="1" type="ORF">FB390_4390</name>
</gene>
<accession>A0A543FFP5</accession>
<reference evidence="1 2" key="1">
    <citation type="submission" date="2019-06" db="EMBL/GenBank/DDBJ databases">
        <title>Sequencing the genomes of 1000 actinobacteria strains.</title>
        <authorList>
            <person name="Klenk H.-P."/>
        </authorList>
    </citation>
    <scope>NUCLEOTIDE SEQUENCE [LARGE SCALE GENOMIC DNA]</scope>
    <source>
        <strain evidence="1 2">DSM 103495</strain>
    </source>
</reference>
<proteinExistence type="predicted"/>
<evidence type="ECO:0000313" key="2">
    <source>
        <dbReference type="Proteomes" id="UP000316331"/>
    </source>
</evidence>
<evidence type="ECO:0000313" key="1">
    <source>
        <dbReference type="EMBL" id="TQM32695.1"/>
    </source>
</evidence>
<dbReference type="EMBL" id="VFPG01000001">
    <property type="protein sequence ID" value="TQM32695.1"/>
    <property type="molecule type" value="Genomic_DNA"/>
</dbReference>
<protein>
    <submittedName>
        <fullName evidence="1">Uncharacterized protein</fullName>
    </submittedName>
</protein>
<keyword evidence="2" id="KW-1185">Reference proteome</keyword>
<dbReference type="Proteomes" id="UP000316331">
    <property type="component" value="Unassembled WGS sequence"/>
</dbReference>